<dbReference type="AlphaFoldDB" id="A0A7S9RTX6"/>
<evidence type="ECO:0008006" key="4">
    <source>
        <dbReference type="Google" id="ProtNLM"/>
    </source>
</evidence>
<proteinExistence type="predicted"/>
<evidence type="ECO:0000313" key="2">
    <source>
        <dbReference type="EMBL" id="QPH97833.1"/>
    </source>
</evidence>
<keyword evidence="1" id="KW-1133">Transmembrane helix</keyword>
<organism evidence="2 3">
    <name type="scientific">Campylobacter concisus</name>
    <dbReference type="NCBI Taxonomy" id="199"/>
    <lineage>
        <taxon>Bacteria</taxon>
        <taxon>Pseudomonadati</taxon>
        <taxon>Campylobacterota</taxon>
        <taxon>Epsilonproteobacteria</taxon>
        <taxon>Campylobacterales</taxon>
        <taxon>Campylobacteraceae</taxon>
        <taxon>Campylobacter</taxon>
    </lineage>
</organism>
<sequence>MLKKHPLISVIIAIVVIFFATYFFVFGLVSILDDDIGDSKELNNSFFYVKDDKVYALVPSGGKFELIGVRASKFRYIDTGKYDNRNVGASDEAVYCGNLVMSGLDPNGVRALGNGYFGDGNVTYFCDSESETNLEISALKEFWDILSHKMFKTPKAQTHIYKFRQVDNANLAAILGFGYASDGVKVYHEGKELEGANASKMRYIEQASGRKSIHFTTDGENVYYDSTKLGIKFSPQMRDIGEIWRIHYLYEPNSGMVYANDHEFDPKFAPYEPLFNLEDRHTYHALFRGKGGIYHWERKWQWYNSIDEGEFVRDGDDPFKGEITPLYGDVVISDGKTYFLKTYEIWHNTKQDHSLSSRHTCIVRLDTKEQWRKIGLVRNDGYGAVYANGDKTYYFDNVGYGWRFNSSVYDINDLGVVEILTRPYGPNVENLKLDEIVKMVDQGAMTPAEGEVVIDAISDFDDYSQKYAYWIFLAIAFVASVVGAIFKNKNQKSELKKGWMTIDNEKNCD</sequence>
<keyword evidence="1" id="KW-0812">Transmembrane</keyword>
<dbReference type="Proteomes" id="UP000594571">
    <property type="component" value="Chromosome"/>
</dbReference>
<gene>
    <name evidence="2" type="ORF">CVS89_06105</name>
</gene>
<accession>A0A7S9RTX6</accession>
<dbReference type="RefSeq" id="WP_107848374.1">
    <property type="nucleotide sequence ID" value="NZ_CP049234.1"/>
</dbReference>
<reference evidence="2 3" key="2">
    <citation type="journal article" date="2020" name="Microb. Genom.">
        <title>Analysis of complete Campylobacter concisus genomes identifies genomospecies features, secretion systems and novel plasmids and their association with severe ulcerative colitis.</title>
        <authorList>
            <person name="Liu F."/>
            <person name="Chen S."/>
            <person name="Luu L.D.W."/>
            <person name="Lee S.A."/>
            <person name="Tay A.C.Y."/>
            <person name="Wu R."/>
            <person name="Riordan S.M."/>
            <person name="Lan R."/>
            <person name="Liu L."/>
            <person name="Zhang L."/>
        </authorList>
    </citation>
    <scope>NUCLEOTIDE SEQUENCE [LARGE SCALE GENOMIC DNA]</scope>
    <source>
        <strain evidence="2 3">H16O-S1</strain>
    </source>
</reference>
<protein>
    <recommendedName>
        <fullName evidence="4">Fusobacterium membrane protein</fullName>
    </recommendedName>
</protein>
<dbReference type="EMBL" id="CP049263">
    <property type="protein sequence ID" value="QPH97833.1"/>
    <property type="molecule type" value="Genomic_DNA"/>
</dbReference>
<feature type="transmembrane region" description="Helical" evidence="1">
    <location>
        <begin position="467"/>
        <end position="486"/>
    </location>
</feature>
<name>A0A7S9RTX6_9BACT</name>
<evidence type="ECO:0000313" key="3">
    <source>
        <dbReference type="Proteomes" id="UP000594571"/>
    </source>
</evidence>
<feature type="transmembrane region" description="Helical" evidence="1">
    <location>
        <begin position="7"/>
        <end position="32"/>
    </location>
</feature>
<reference evidence="2 3" key="1">
    <citation type="journal article" date="2018" name="Emerg. Microbes Infect.">
        <title>Genomic analysis of oral Campylobacter concisus strains identified a potential bacterial molecular marker associated with active Crohn's disease.</title>
        <authorList>
            <person name="Liu F."/>
            <person name="Ma R."/>
            <person name="Tay C.Y.A."/>
            <person name="Octavia S."/>
            <person name="Lan R."/>
            <person name="Chung H.K.L."/>
            <person name="Riordan S.M."/>
            <person name="Grimm M.C."/>
            <person name="Leong R.W."/>
            <person name="Tanaka M.M."/>
            <person name="Connor S."/>
            <person name="Zhang L."/>
        </authorList>
    </citation>
    <scope>NUCLEOTIDE SEQUENCE [LARGE SCALE GENOMIC DNA]</scope>
    <source>
        <strain evidence="2 3">H16O-S1</strain>
    </source>
</reference>
<dbReference type="Pfam" id="PF13644">
    <property type="entry name" value="DKNYY"/>
    <property type="match status" value="1"/>
</dbReference>
<evidence type="ECO:0000256" key="1">
    <source>
        <dbReference type="SAM" id="Phobius"/>
    </source>
</evidence>
<keyword evidence="1" id="KW-0472">Membrane</keyword>
<dbReference type="InterPro" id="IPR027375">
    <property type="entry name" value="DKNYY"/>
</dbReference>